<accession>A0A194V4I4</accession>
<organism evidence="1 2">
    <name type="scientific">Cytospora mali</name>
    <name type="common">Apple Valsa canker fungus</name>
    <name type="synonym">Valsa mali</name>
    <dbReference type="NCBI Taxonomy" id="578113"/>
    <lineage>
        <taxon>Eukaryota</taxon>
        <taxon>Fungi</taxon>
        <taxon>Dikarya</taxon>
        <taxon>Ascomycota</taxon>
        <taxon>Pezizomycotina</taxon>
        <taxon>Sordariomycetes</taxon>
        <taxon>Sordariomycetidae</taxon>
        <taxon>Diaporthales</taxon>
        <taxon>Cytosporaceae</taxon>
        <taxon>Cytospora</taxon>
    </lineage>
</organism>
<dbReference type="EMBL" id="KN714721">
    <property type="protein sequence ID" value="KUI58890.1"/>
    <property type="molecule type" value="Genomic_DNA"/>
</dbReference>
<keyword evidence="2" id="KW-1185">Reference proteome</keyword>
<reference evidence="2" key="1">
    <citation type="submission" date="2014-12" db="EMBL/GenBank/DDBJ databases">
        <title>Genome Sequence of Valsa Canker Pathogens Uncovers a Specific Adaption of Colonization on Woody Bark.</title>
        <authorList>
            <person name="Yin Z."/>
            <person name="Liu H."/>
            <person name="Gao X."/>
            <person name="Li Z."/>
            <person name="Song N."/>
            <person name="Ke X."/>
            <person name="Dai Q."/>
            <person name="Wu Y."/>
            <person name="Sun Y."/>
            <person name="Xu J.-R."/>
            <person name="Kang Z.K."/>
            <person name="Wang L."/>
            <person name="Huang L."/>
        </authorList>
    </citation>
    <scope>NUCLEOTIDE SEQUENCE [LARGE SCALE GENOMIC DNA]</scope>
    <source>
        <strain evidence="2">SXYL134</strain>
    </source>
</reference>
<evidence type="ECO:0000313" key="1">
    <source>
        <dbReference type="EMBL" id="KUI58890.1"/>
    </source>
</evidence>
<protein>
    <submittedName>
        <fullName evidence="1">Uncharacterized protein</fullName>
    </submittedName>
</protein>
<dbReference type="AlphaFoldDB" id="A0A194V4I4"/>
<sequence length="105" mass="11348">MIVTKATKATTTTLSLAIDASAAPGADEASPINYDVFLWVYASEMPYDDRIVLSDILSNETVLWLPKVEGAAVCTVEEPRVSPSPFFFGRVGLRSPLCLQPPSDD</sequence>
<gene>
    <name evidence="1" type="ORF">VP1G_11000</name>
</gene>
<proteinExistence type="predicted"/>
<dbReference type="Proteomes" id="UP000078576">
    <property type="component" value="Unassembled WGS sequence"/>
</dbReference>
<name>A0A194V4I4_CYTMA</name>
<evidence type="ECO:0000313" key="2">
    <source>
        <dbReference type="Proteomes" id="UP000078576"/>
    </source>
</evidence>